<dbReference type="CDD" id="cd08432">
    <property type="entry name" value="PBP2_GcdR_TrpI_HvrB_AmpR_like"/>
    <property type="match status" value="1"/>
</dbReference>
<proteinExistence type="inferred from homology"/>
<sequence>MALKYWPIFMGRRLPPLDLLVSFEAAARQLSFSKAGEEIHVTQSAISRQVKKLEESLGFALFERLHRELKLTEQGQILYETVQDSLESLARTVANLKQEKSLCRVKVSTNNPFSALWLVPKLADFRSAHPEIELDIDSNNRLVDLKQDIFNVAIRYTTLESVKEKDYLYLSGEDIFPVCSPAFLKKMGTDAGNIESLRFHTLLHLNDPKNAWPWLQWANWLESAGYAPAVGKGYRFSHVDQMIQAATIGQGIALGSSPLVDALLEQGLLVAPFATSISSPRSFIACFGPRKDESTMAFINWVQATINASRSRRQKPARG</sequence>
<dbReference type="InterPro" id="IPR058163">
    <property type="entry name" value="LysR-type_TF_proteobact-type"/>
</dbReference>
<evidence type="ECO:0000256" key="2">
    <source>
        <dbReference type="ARBA" id="ARBA00023015"/>
    </source>
</evidence>
<dbReference type="InterPro" id="IPR000847">
    <property type="entry name" value="LysR_HTH_N"/>
</dbReference>
<keyword evidence="3" id="KW-0238">DNA-binding</keyword>
<comment type="caution">
    <text evidence="6">The sequence shown here is derived from an EMBL/GenBank/DDBJ whole genome shotgun (WGS) entry which is preliminary data.</text>
</comment>
<dbReference type="PRINTS" id="PR00039">
    <property type="entry name" value="HTHLYSR"/>
</dbReference>
<evidence type="ECO:0000256" key="1">
    <source>
        <dbReference type="ARBA" id="ARBA00009437"/>
    </source>
</evidence>
<name>A0ABW8EYJ5_9BURK</name>
<dbReference type="PANTHER" id="PTHR30537:SF26">
    <property type="entry name" value="GLYCINE CLEAVAGE SYSTEM TRANSCRIPTIONAL ACTIVATOR"/>
    <property type="match status" value="1"/>
</dbReference>
<dbReference type="PROSITE" id="PS50931">
    <property type="entry name" value="HTH_LYSR"/>
    <property type="match status" value="1"/>
</dbReference>
<reference evidence="6 7" key="1">
    <citation type="submission" date="2024-10" db="EMBL/GenBank/DDBJ databases">
        <title>The Natural Products Discovery Center: Release of the First 8490 Sequenced Strains for Exploring Actinobacteria Biosynthetic Diversity.</title>
        <authorList>
            <person name="Kalkreuter E."/>
            <person name="Kautsar S.A."/>
            <person name="Yang D."/>
            <person name="Bader C.D."/>
            <person name="Teijaro C.N."/>
            <person name="Fluegel L."/>
            <person name="Davis C.M."/>
            <person name="Simpson J.R."/>
            <person name="Lauterbach L."/>
            <person name="Steele A.D."/>
            <person name="Gui C."/>
            <person name="Meng S."/>
            <person name="Li G."/>
            <person name="Viehrig K."/>
            <person name="Ye F."/>
            <person name="Su P."/>
            <person name="Kiefer A.F."/>
            <person name="Nichols A."/>
            <person name="Cepeda A.J."/>
            <person name="Yan W."/>
            <person name="Fan B."/>
            <person name="Jiang Y."/>
            <person name="Adhikari A."/>
            <person name="Zheng C.-J."/>
            <person name="Schuster L."/>
            <person name="Cowan T.M."/>
            <person name="Smanski M.J."/>
            <person name="Chevrette M.G."/>
            <person name="De Carvalho L.P.S."/>
            <person name="Shen B."/>
        </authorList>
    </citation>
    <scope>NUCLEOTIDE SEQUENCE [LARGE SCALE GENOMIC DNA]</scope>
    <source>
        <strain evidence="6 7">NPDC087045</strain>
    </source>
</reference>
<evidence type="ECO:0000259" key="5">
    <source>
        <dbReference type="PROSITE" id="PS50931"/>
    </source>
</evidence>
<dbReference type="InterPro" id="IPR036390">
    <property type="entry name" value="WH_DNA-bd_sf"/>
</dbReference>
<accession>A0ABW8EYJ5</accession>
<dbReference type="RefSeq" id="WP_402698959.1">
    <property type="nucleotide sequence ID" value="NZ_JBIUZV010000003.1"/>
</dbReference>
<keyword evidence="4" id="KW-0804">Transcription</keyword>
<evidence type="ECO:0000313" key="7">
    <source>
        <dbReference type="Proteomes" id="UP001617427"/>
    </source>
</evidence>
<dbReference type="Pfam" id="PF03466">
    <property type="entry name" value="LysR_substrate"/>
    <property type="match status" value="1"/>
</dbReference>
<dbReference type="InterPro" id="IPR036388">
    <property type="entry name" value="WH-like_DNA-bd_sf"/>
</dbReference>
<evidence type="ECO:0000256" key="4">
    <source>
        <dbReference type="ARBA" id="ARBA00023163"/>
    </source>
</evidence>
<comment type="similarity">
    <text evidence="1">Belongs to the LysR transcriptional regulatory family.</text>
</comment>
<dbReference type="PANTHER" id="PTHR30537">
    <property type="entry name" value="HTH-TYPE TRANSCRIPTIONAL REGULATOR"/>
    <property type="match status" value="1"/>
</dbReference>
<protein>
    <submittedName>
        <fullName evidence="6">LysR substrate-binding domain-containing protein</fullName>
    </submittedName>
</protein>
<gene>
    <name evidence="6" type="ORF">ACIPEN_06150</name>
</gene>
<dbReference type="InterPro" id="IPR005119">
    <property type="entry name" value="LysR_subst-bd"/>
</dbReference>
<dbReference type="SUPFAM" id="SSF46785">
    <property type="entry name" value="Winged helix' DNA-binding domain"/>
    <property type="match status" value="1"/>
</dbReference>
<feature type="domain" description="HTH lysR-type" evidence="5">
    <location>
        <begin position="15"/>
        <end position="72"/>
    </location>
</feature>
<evidence type="ECO:0000256" key="3">
    <source>
        <dbReference type="ARBA" id="ARBA00023125"/>
    </source>
</evidence>
<dbReference type="SUPFAM" id="SSF53850">
    <property type="entry name" value="Periplasmic binding protein-like II"/>
    <property type="match status" value="1"/>
</dbReference>
<organism evidence="6 7">
    <name type="scientific">Herbaspirillum chlorophenolicum</name>
    <dbReference type="NCBI Taxonomy" id="211589"/>
    <lineage>
        <taxon>Bacteria</taxon>
        <taxon>Pseudomonadati</taxon>
        <taxon>Pseudomonadota</taxon>
        <taxon>Betaproteobacteria</taxon>
        <taxon>Burkholderiales</taxon>
        <taxon>Oxalobacteraceae</taxon>
        <taxon>Herbaspirillum</taxon>
    </lineage>
</organism>
<dbReference type="Gene3D" id="3.40.190.10">
    <property type="entry name" value="Periplasmic binding protein-like II"/>
    <property type="match status" value="2"/>
</dbReference>
<dbReference type="Gene3D" id="1.10.10.10">
    <property type="entry name" value="Winged helix-like DNA-binding domain superfamily/Winged helix DNA-binding domain"/>
    <property type="match status" value="1"/>
</dbReference>
<keyword evidence="2" id="KW-0805">Transcription regulation</keyword>
<dbReference type="Pfam" id="PF00126">
    <property type="entry name" value="HTH_1"/>
    <property type="match status" value="1"/>
</dbReference>
<keyword evidence="7" id="KW-1185">Reference proteome</keyword>
<dbReference type="EMBL" id="JBIUZV010000003">
    <property type="protein sequence ID" value="MFJ3045392.1"/>
    <property type="molecule type" value="Genomic_DNA"/>
</dbReference>
<dbReference type="Proteomes" id="UP001617427">
    <property type="component" value="Unassembled WGS sequence"/>
</dbReference>
<evidence type="ECO:0000313" key="6">
    <source>
        <dbReference type="EMBL" id="MFJ3045392.1"/>
    </source>
</evidence>